<dbReference type="Proteomes" id="UP001642540">
    <property type="component" value="Unassembled WGS sequence"/>
</dbReference>
<reference evidence="2 3" key="1">
    <citation type="submission" date="2024-08" db="EMBL/GenBank/DDBJ databases">
        <authorList>
            <person name="Cucini C."/>
            <person name="Frati F."/>
        </authorList>
    </citation>
    <scope>NUCLEOTIDE SEQUENCE [LARGE SCALE GENOMIC DNA]</scope>
</reference>
<keyword evidence="1" id="KW-0812">Transmembrane</keyword>
<keyword evidence="1" id="KW-1133">Transmembrane helix</keyword>
<keyword evidence="1" id="KW-0472">Membrane</keyword>
<accession>A0ABP1PZM5</accession>
<sequence>MFYTYILHVFYCCCVCFAIIYIIVLRPYVRISVSSNVCSGYDVVIRNSNNNITKFKTTPWY</sequence>
<proteinExistence type="predicted"/>
<keyword evidence="3" id="KW-1185">Reference proteome</keyword>
<feature type="transmembrane region" description="Helical" evidence="1">
    <location>
        <begin position="6"/>
        <end position="25"/>
    </location>
</feature>
<gene>
    <name evidence="2" type="ORF">ODALV1_LOCUS5560</name>
</gene>
<name>A0ABP1PZM5_9HEXA</name>
<organism evidence="2 3">
    <name type="scientific">Orchesella dallaii</name>
    <dbReference type="NCBI Taxonomy" id="48710"/>
    <lineage>
        <taxon>Eukaryota</taxon>
        <taxon>Metazoa</taxon>
        <taxon>Ecdysozoa</taxon>
        <taxon>Arthropoda</taxon>
        <taxon>Hexapoda</taxon>
        <taxon>Collembola</taxon>
        <taxon>Entomobryomorpha</taxon>
        <taxon>Entomobryoidea</taxon>
        <taxon>Orchesellidae</taxon>
        <taxon>Orchesellinae</taxon>
        <taxon>Orchesella</taxon>
    </lineage>
</organism>
<evidence type="ECO:0000313" key="3">
    <source>
        <dbReference type="Proteomes" id="UP001642540"/>
    </source>
</evidence>
<dbReference type="EMBL" id="CAXLJM020000016">
    <property type="protein sequence ID" value="CAL8083658.1"/>
    <property type="molecule type" value="Genomic_DNA"/>
</dbReference>
<protein>
    <submittedName>
        <fullName evidence="2">Uncharacterized protein</fullName>
    </submittedName>
</protein>
<evidence type="ECO:0000313" key="2">
    <source>
        <dbReference type="EMBL" id="CAL8083658.1"/>
    </source>
</evidence>
<comment type="caution">
    <text evidence="2">The sequence shown here is derived from an EMBL/GenBank/DDBJ whole genome shotgun (WGS) entry which is preliminary data.</text>
</comment>
<evidence type="ECO:0000256" key="1">
    <source>
        <dbReference type="SAM" id="Phobius"/>
    </source>
</evidence>